<sequence length="155" mass="18219">MNFPVYPVDASEDRMLFRFYSEGPKGIIEKRVQFEKYPWKTWYNLILGDVDDKGQLKFEVSGNEDMKVIMATVAYIIDKFLSKYPDRVVILQGTDTRRILLYGRIIREHMLDFFPGYTFHGLIDASTLLHPILLHPKDPNIAFCEMFTVQKTFNK</sequence>
<keyword evidence="2" id="KW-1185">Reference proteome</keyword>
<evidence type="ECO:0000313" key="1">
    <source>
        <dbReference type="EMBL" id="NDU95716.1"/>
    </source>
</evidence>
<reference evidence="1 2" key="1">
    <citation type="submission" date="2020-02" db="EMBL/GenBank/DDBJ databases">
        <title>Draft genome sequence of two Spirosoma agri KCTC 52727 and Spirosoma terrae KCTC 52035.</title>
        <authorList>
            <person name="Rojas J."/>
            <person name="Ambika Manirajan B."/>
            <person name="Suarez C."/>
            <person name="Ratering S."/>
            <person name="Schnell S."/>
        </authorList>
    </citation>
    <scope>NUCLEOTIDE SEQUENCE [LARGE SCALE GENOMIC DNA]</scope>
    <source>
        <strain evidence="1 2">KCTC 52035</strain>
    </source>
</reference>
<evidence type="ECO:0000313" key="2">
    <source>
        <dbReference type="Proteomes" id="UP000474175"/>
    </source>
</evidence>
<gene>
    <name evidence="1" type="ORF">GK108_12605</name>
</gene>
<protein>
    <submittedName>
        <fullName evidence="1">Uncharacterized protein</fullName>
    </submittedName>
</protein>
<comment type="caution">
    <text evidence="1">The sequence shown here is derived from an EMBL/GenBank/DDBJ whole genome shotgun (WGS) entry which is preliminary data.</text>
</comment>
<dbReference type="RefSeq" id="WP_163948281.1">
    <property type="nucleotide sequence ID" value="NZ_JAAFZH010000004.1"/>
</dbReference>
<dbReference type="Pfam" id="PF22028">
    <property type="entry name" value="DUF6934"/>
    <property type="match status" value="1"/>
</dbReference>
<dbReference type="AlphaFoldDB" id="A0A6L9L590"/>
<name>A0A6L9L590_9BACT</name>
<proteinExistence type="predicted"/>
<dbReference type="InterPro" id="IPR053865">
    <property type="entry name" value="DUF6934"/>
</dbReference>
<organism evidence="1 2">
    <name type="scientific">Spirosoma terrae</name>
    <dbReference type="NCBI Taxonomy" id="1968276"/>
    <lineage>
        <taxon>Bacteria</taxon>
        <taxon>Pseudomonadati</taxon>
        <taxon>Bacteroidota</taxon>
        <taxon>Cytophagia</taxon>
        <taxon>Cytophagales</taxon>
        <taxon>Cytophagaceae</taxon>
        <taxon>Spirosoma</taxon>
    </lineage>
</organism>
<accession>A0A6L9L590</accession>
<dbReference type="Proteomes" id="UP000474175">
    <property type="component" value="Unassembled WGS sequence"/>
</dbReference>
<dbReference type="EMBL" id="JAAFZH010000004">
    <property type="protein sequence ID" value="NDU95716.1"/>
    <property type="molecule type" value="Genomic_DNA"/>
</dbReference>